<dbReference type="EMBL" id="JADLQX010000034">
    <property type="protein sequence ID" value="MBF6301946.1"/>
    <property type="molecule type" value="Genomic_DNA"/>
</dbReference>
<evidence type="ECO:0000256" key="1">
    <source>
        <dbReference type="SAM" id="MobiDB-lite"/>
    </source>
</evidence>
<gene>
    <name evidence="2" type="ORF">IU459_31025</name>
</gene>
<accession>A0ABS0CZW6</accession>
<dbReference type="Proteomes" id="UP000702209">
    <property type="component" value="Unassembled WGS sequence"/>
</dbReference>
<comment type="caution">
    <text evidence="2">The sequence shown here is derived from an EMBL/GenBank/DDBJ whole genome shotgun (WGS) entry which is preliminary data.</text>
</comment>
<protein>
    <submittedName>
        <fullName evidence="2">Uncharacterized protein</fullName>
    </submittedName>
</protein>
<evidence type="ECO:0000313" key="3">
    <source>
        <dbReference type="Proteomes" id="UP000702209"/>
    </source>
</evidence>
<keyword evidence="3" id="KW-1185">Reference proteome</keyword>
<reference evidence="2 3" key="1">
    <citation type="submission" date="2020-10" db="EMBL/GenBank/DDBJ databases">
        <title>Identification of Nocardia species via Next-generation sequencing and recognition of intraspecies genetic diversity.</title>
        <authorList>
            <person name="Li P."/>
            <person name="Li P."/>
            <person name="Lu B."/>
        </authorList>
    </citation>
    <scope>NUCLEOTIDE SEQUENCE [LARGE SCALE GENOMIC DNA]</scope>
    <source>
        <strain evidence="2 3">BJ06-0157</strain>
    </source>
</reference>
<evidence type="ECO:0000313" key="2">
    <source>
        <dbReference type="EMBL" id="MBF6301946.1"/>
    </source>
</evidence>
<dbReference type="RefSeq" id="WP_195133150.1">
    <property type="nucleotide sequence ID" value="NZ_JADLQX010000034.1"/>
</dbReference>
<name>A0ABS0CZW6_9NOCA</name>
<proteinExistence type="predicted"/>
<feature type="region of interest" description="Disordered" evidence="1">
    <location>
        <begin position="57"/>
        <end position="79"/>
    </location>
</feature>
<sequence>MPTLFQHRLPAAEKRPNSARVGRDALAVARESAVAAAAPIGELDITTDLVEAPSIPVLRDGSKPAPARRRHPRARSVTAARYGATRIRIRDL</sequence>
<organism evidence="2 3">
    <name type="scientific">Nocardia amamiensis</name>
    <dbReference type="NCBI Taxonomy" id="404578"/>
    <lineage>
        <taxon>Bacteria</taxon>
        <taxon>Bacillati</taxon>
        <taxon>Actinomycetota</taxon>
        <taxon>Actinomycetes</taxon>
        <taxon>Mycobacteriales</taxon>
        <taxon>Nocardiaceae</taxon>
        <taxon>Nocardia</taxon>
    </lineage>
</organism>